<organism evidence="1 2">
    <name type="scientific">Plantimonas leprariae</name>
    <dbReference type="NCBI Taxonomy" id="2615207"/>
    <lineage>
        <taxon>Bacteria</taxon>
        <taxon>Pseudomonadati</taxon>
        <taxon>Pseudomonadota</taxon>
        <taxon>Alphaproteobacteria</taxon>
        <taxon>Hyphomicrobiales</taxon>
        <taxon>Aurantimonadaceae</taxon>
        <taxon>Plantimonas</taxon>
    </lineage>
</organism>
<comment type="caution">
    <text evidence="1">The sequence shown here is derived from an EMBL/GenBank/DDBJ whole genome shotgun (WGS) entry which is preliminary data.</text>
</comment>
<dbReference type="RefSeq" id="WP_150972836.1">
    <property type="nucleotide sequence ID" value="NZ_VZDO01000020.1"/>
</dbReference>
<evidence type="ECO:0000313" key="2">
    <source>
        <dbReference type="Proteomes" id="UP000432089"/>
    </source>
</evidence>
<gene>
    <name evidence="1" type="ORF">F6X38_19905</name>
</gene>
<accession>A0A7V7PLA8</accession>
<protein>
    <submittedName>
        <fullName evidence="1">Uncharacterized protein</fullName>
    </submittedName>
</protein>
<sequence>MIGRPDQPPQLDPEEGTRRALMTDLSEALAGPDGPTVAAELMARLDRVAEELTLEMTNGTAPDRFRSIEVLREGIRSARSVLVAVSRPAESNG</sequence>
<dbReference type="Pfam" id="PF08988">
    <property type="entry name" value="T3SS_needle_E"/>
    <property type="match status" value="1"/>
</dbReference>
<evidence type="ECO:0000313" key="1">
    <source>
        <dbReference type="EMBL" id="KAB0676838.1"/>
    </source>
</evidence>
<dbReference type="InterPro" id="IPR012671">
    <property type="entry name" value="T3SS_PscE/YscE"/>
</dbReference>
<name>A0A7V7PLA8_9HYPH</name>
<keyword evidence="2" id="KW-1185">Reference proteome</keyword>
<dbReference type="AlphaFoldDB" id="A0A7V7PLA8"/>
<dbReference type="EMBL" id="VZDO01000020">
    <property type="protein sequence ID" value="KAB0676838.1"/>
    <property type="molecule type" value="Genomic_DNA"/>
</dbReference>
<proteinExistence type="predicted"/>
<reference evidence="1 2" key="1">
    <citation type="submission" date="2019-09" db="EMBL/GenBank/DDBJ databases">
        <title>YIM 132180 draft genome.</title>
        <authorList>
            <person name="Zhang K."/>
        </authorList>
    </citation>
    <scope>NUCLEOTIDE SEQUENCE [LARGE SCALE GENOMIC DNA]</scope>
    <source>
        <strain evidence="1 2">YIM 132180</strain>
    </source>
</reference>
<dbReference type="Proteomes" id="UP000432089">
    <property type="component" value="Unassembled WGS sequence"/>
</dbReference>